<sequence>MTASPVGMSEREYFAHVAKWLGMFVVGSRLTGVEGFLDGYDQHALRHGGPGLSGWREWLVTRRGQDCDHGWPGQVRHIALPDGWEQWELTLEEEAKVIQVLFTLLDEFLTAREASDTRGS</sequence>
<evidence type="ECO:0000313" key="1">
    <source>
        <dbReference type="EMBL" id="GAA4192755.1"/>
    </source>
</evidence>
<dbReference type="Proteomes" id="UP001501251">
    <property type="component" value="Unassembled WGS sequence"/>
</dbReference>
<organism evidence="1 2">
    <name type="scientific">Streptosporangium oxazolinicum</name>
    <dbReference type="NCBI Taxonomy" id="909287"/>
    <lineage>
        <taxon>Bacteria</taxon>
        <taxon>Bacillati</taxon>
        <taxon>Actinomycetota</taxon>
        <taxon>Actinomycetes</taxon>
        <taxon>Streptosporangiales</taxon>
        <taxon>Streptosporangiaceae</taxon>
        <taxon>Streptosporangium</taxon>
    </lineage>
</organism>
<comment type="caution">
    <text evidence="1">The sequence shown here is derived from an EMBL/GenBank/DDBJ whole genome shotgun (WGS) entry which is preliminary data.</text>
</comment>
<evidence type="ECO:0000313" key="2">
    <source>
        <dbReference type="Proteomes" id="UP001501251"/>
    </source>
</evidence>
<name>A0ABP8AX72_9ACTN</name>
<accession>A0ABP8AX72</accession>
<protein>
    <submittedName>
        <fullName evidence="1">Uncharacterized protein</fullName>
    </submittedName>
</protein>
<gene>
    <name evidence="1" type="ORF">GCM10022252_34650</name>
</gene>
<proteinExistence type="predicted"/>
<reference evidence="2" key="1">
    <citation type="journal article" date="2019" name="Int. J. Syst. Evol. Microbiol.">
        <title>The Global Catalogue of Microorganisms (GCM) 10K type strain sequencing project: providing services to taxonomists for standard genome sequencing and annotation.</title>
        <authorList>
            <consortium name="The Broad Institute Genomics Platform"/>
            <consortium name="The Broad Institute Genome Sequencing Center for Infectious Disease"/>
            <person name="Wu L."/>
            <person name="Ma J."/>
        </authorList>
    </citation>
    <scope>NUCLEOTIDE SEQUENCE [LARGE SCALE GENOMIC DNA]</scope>
    <source>
        <strain evidence="2">JCM 17388</strain>
    </source>
</reference>
<dbReference type="EMBL" id="BAABAQ010000005">
    <property type="protein sequence ID" value="GAA4192755.1"/>
    <property type="molecule type" value="Genomic_DNA"/>
</dbReference>
<keyword evidence="2" id="KW-1185">Reference proteome</keyword>